<name>A0ABD1NY02_9LAMI</name>
<organism evidence="1 2">
    <name type="scientific">Abeliophyllum distichum</name>
    <dbReference type="NCBI Taxonomy" id="126358"/>
    <lineage>
        <taxon>Eukaryota</taxon>
        <taxon>Viridiplantae</taxon>
        <taxon>Streptophyta</taxon>
        <taxon>Embryophyta</taxon>
        <taxon>Tracheophyta</taxon>
        <taxon>Spermatophyta</taxon>
        <taxon>Magnoliopsida</taxon>
        <taxon>eudicotyledons</taxon>
        <taxon>Gunneridae</taxon>
        <taxon>Pentapetalae</taxon>
        <taxon>asterids</taxon>
        <taxon>lamiids</taxon>
        <taxon>Lamiales</taxon>
        <taxon>Oleaceae</taxon>
        <taxon>Forsythieae</taxon>
        <taxon>Abeliophyllum</taxon>
    </lineage>
</organism>
<keyword evidence="2" id="KW-1185">Reference proteome</keyword>
<reference evidence="2" key="1">
    <citation type="submission" date="2024-07" db="EMBL/GenBank/DDBJ databases">
        <title>Two chromosome-level genome assemblies of Korean endemic species Abeliophyllum distichum and Forsythia ovata (Oleaceae).</title>
        <authorList>
            <person name="Jang H."/>
        </authorList>
    </citation>
    <scope>NUCLEOTIDE SEQUENCE [LARGE SCALE GENOMIC DNA]</scope>
</reference>
<dbReference type="Proteomes" id="UP001604336">
    <property type="component" value="Unassembled WGS sequence"/>
</dbReference>
<evidence type="ECO:0000313" key="1">
    <source>
        <dbReference type="EMBL" id="KAL2456496.1"/>
    </source>
</evidence>
<proteinExistence type="predicted"/>
<accession>A0ABD1NY02</accession>
<comment type="caution">
    <text evidence="1">The sequence shown here is derived from an EMBL/GenBank/DDBJ whole genome shotgun (WGS) entry which is preliminary data.</text>
</comment>
<gene>
    <name evidence="1" type="ORF">Adt_46771</name>
</gene>
<evidence type="ECO:0000313" key="2">
    <source>
        <dbReference type="Proteomes" id="UP001604336"/>
    </source>
</evidence>
<protein>
    <submittedName>
        <fullName evidence="1">Uncharacterized protein</fullName>
    </submittedName>
</protein>
<dbReference type="EMBL" id="JBFOLK010000108">
    <property type="protein sequence ID" value="KAL2456496.1"/>
    <property type="molecule type" value="Genomic_DNA"/>
</dbReference>
<dbReference type="AlphaFoldDB" id="A0ABD1NY02"/>
<sequence>MMSRKGLVPTMGSEASSCLHITHWTPETRSTSIFASNSVCNGGNFSESTSLLNFIRAVDPENILRIERNRNKGVKCNSGGTTVIEIRLVNLNLTGILDVESLCKLPNLALANAPSKTPPIKAADEVQPQERRIELVFFVEPEERFKLEDLLEATAGLRTEGVYSSLYNLHCTTQEQCHFCCQEIEEFTLYNGGVWPDNEKDSKLEASKYPSSHCLQFY</sequence>